<name>A0A934RUK9_9BACT</name>
<dbReference type="EMBL" id="JAENIL010000011">
    <property type="protein sequence ID" value="MBK1876703.1"/>
    <property type="molecule type" value="Genomic_DNA"/>
</dbReference>
<dbReference type="Pfam" id="PF09720">
    <property type="entry name" value="Unstab_antitox"/>
    <property type="match status" value="1"/>
</dbReference>
<organism evidence="1 2">
    <name type="scientific">Pelagicoccus mobilis</name>
    <dbReference type="NCBI Taxonomy" id="415221"/>
    <lineage>
        <taxon>Bacteria</taxon>
        <taxon>Pseudomonadati</taxon>
        <taxon>Verrucomicrobiota</taxon>
        <taxon>Opitutia</taxon>
        <taxon>Puniceicoccales</taxon>
        <taxon>Pelagicoccaceae</taxon>
        <taxon>Pelagicoccus</taxon>
    </lineage>
</organism>
<comment type="caution">
    <text evidence="1">The sequence shown here is derived from an EMBL/GenBank/DDBJ whole genome shotgun (WGS) entry which is preliminary data.</text>
</comment>
<evidence type="ECO:0000313" key="1">
    <source>
        <dbReference type="EMBL" id="MBK1876703.1"/>
    </source>
</evidence>
<reference evidence="1" key="1">
    <citation type="submission" date="2021-01" db="EMBL/GenBank/DDBJ databases">
        <title>Modified the classification status of verrucomicrobia.</title>
        <authorList>
            <person name="Feng X."/>
        </authorList>
    </citation>
    <scope>NUCLEOTIDE SEQUENCE</scope>
    <source>
        <strain evidence="1">KCTC 13126</strain>
    </source>
</reference>
<dbReference type="Proteomes" id="UP000617628">
    <property type="component" value="Unassembled WGS sequence"/>
</dbReference>
<keyword evidence="2" id="KW-1185">Reference proteome</keyword>
<dbReference type="AlphaFoldDB" id="A0A934RUK9"/>
<gene>
    <name evidence="1" type="ORF">JIN87_07475</name>
</gene>
<protein>
    <submittedName>
        <fullName evidence="1">Addiction module protein</fullName>
    </submittedName>
</protein>
<proteinExistence type="predicted"/>
<sequence>MMSITEIEKMTPPERLRAMEALWDALCHEKTEPASPNWHEDVLSQRRSRIESGEAKFYSIEEAKRMLEE</sequence>
<accession>A0A934RUK9</accession>
<dbReference type="RefSeq" id="WP_200354920.1">
    <property type="nucleotide sequence ID" value="NZ_JAENIL010000011.1"/>
</dbReference>
<evidence type="ECO:0000313" key="2">
    <source>
        <dbReference type="Proteomes" id="UP000617628"/>
    </source>
</evidence>
<dbReference type="InterPro" id="IPR013406">
    <property type="entry name" value="CHP02574_addiction_mod"/>
</dbReference>